<sequence>MREIAQRGLYYDELETEVRYVHSPGRTLTEADNVLFTTLTMNTQSLHLDAAWAADQPFGQRLVNSMLTLSTLVGASVAQLTQGTIVANLGFSEVAFPHPVFHGDTLYSSTVVLEKRPSASRPGQGVVTFEHRGHNQDGVLVARAVRSTLVWTRTGHEESVAGRAARGSGSAGPPLTATPDDGAHPASSSGGHPRGAFAHGADAPESRASGEAAAAARSAVGQGGAP</sequence>
<evidence type="ECO:0000256" key="2">
    <source>
        <dbReference type="SAM" id="MobiDB-lite"/>
    </source>
</evidence>
<dbReference type="Proteomes" id="UP000698059">
    <property type="component" value="Unassembled WGS sequence"/>
</dbReference>
<evidence type="ECO:0000313" key="5">
    <source>
        <dbReference type="Proteomes" id="UP000698059"/>
    </source>
</evidence>
<name>A0ABS2LGU5_9CELL</name>
<gene>
    <name evidence="4" type="ORF">JOD49_002492</name>
</gene>
<dbReference type="Pfam" id="PF01575">
    <property type="entry name" value="MaoC_dehydratas"/>
    <property type="match status" value="1"/>
</dbReference>
<dbReference type="PANTHER" id="PTHR43664:SF1">
    <property type="entry name" value="BETA-METHYLMALYL-COA DEHYDRATASE"/>
    <property type="match status" value="1"/>
</dbReference>
<feature type="compositionally biased region" description="Low complexity" evidence="2">
    <location>
        <begin position="206"/>
        <end position="220"/>
    </location>
</feature>
<dbReference type="InterPro" id="IPR052342">
    <property type="entry name" value="MCH/BMMD"/>
</dbReference>
<reference evidence="4 5" key="1">
    <citation type="submission" date="2021-01" db="EMBL/GenBank/DDBJ databases">
        <title>Sequencing the genomes of 1000 actinobacteria strains.</title>
        <authorList>
            <person name="Klenk H.-P."/>
        </authorList>
    </citation>
    <scope>NUCLEOTIDE SEQUENCE [LARGE SCALE GENOMIC DNA]</scope>
    <source>
        <strain evidence="4 5">DSM 46000</strain>
    </source>
</reference>
<comment type="similarity">
    <text evidence="1">Belongs to the enoyl-CoA hydratase/isomerase family.</text>
</comment>
<evidence type="ECO:0000259" key="3">
    <source>
        <dbReference type="Pfam" id="PF01575"/>
    </source>
</evidence>
<dbReference type="InterPro" id="IPR029069">
    <property type="entry name" value="HotDog_dom_sf"/>
</dbReference>
<dbReference type="PANTHER" id="PTHR43664">
    <property type="entry name" value="MONOAMINE OXIDASE-RELATED"/>
    <property type="match status" value="1"/>
</dbReference>
<dbReference type="CDD" id="cd03451">
    <property type="entry name" value="FkbR2"/>
    <property type="match status" value="1"/>
</dbReference>
<feature type="region of interest" description="Disordered" evidence="2">
    <location>
        <begin position="156"/>
        <end position="226"/>
    </location>
</feature>
<feature type="compositionally biased region" description="Low complexity" evidence="2">
    <location>
        <begin position="161"/>
        <end position="172"/>
    </location>
</feature>
<dbReference type="InterPro" id="IPR002539">
    <property type="entry name" value="MaoC-like_dom"/>
</dbReference>
<comment type="caution">
    <text evidence="4">The sequence shown here is derived from an EMBL/GenBank/DDBJ whole genome shotgun (WGS) entry which is preliminary data.</text>
</comment>
<proteinExistence type="inferred from homology"/>
<protein>
    <submittedName>
        <fullName evidence="4">Acyl dehydratase</fullName>
    </submittedName>
</protein>
<accession>A0ABS2LGU5</accession>
<dbReference type="SUPFAM" id="SSF54637">
    <property type="entry name" value="Thioesterase/thiol ester dehydrase-isomerase"/>
    <property type="match status" value="1"/>
</dbReference>
<evidence type="ECO:0000256" key="1">
    <source>
        <dbReference type="ARBA" id="ARBA00005254"/>
    </source>
</evidence>
<keyword evidence="5" id="KW-1185">Reference proteome</keyword>
<dbReference type="Gene3D" id="3.10.129.10">
    <property type="entry name" value="Hotdog Thioesterase"/>
    <property type="match status" value="1"/>
</dbReference>
<evidence type="ECO:0000313" key="4">
    <source>
        <dbReference type="EMBL" id="MBM7479572.1"/>
    </source>
</evidence>
<feature type="domain" description="MaoC-like" evidence="3">
    <location>
        <begin position="20"/>
        <end position="125"/>
    </location>
</feature>
<organism evidence="4 5">
    <name type="scientific">Oerskovia jenensis</name>
    <dbReference type="NCBI Taxonomy" id="162169"/>
    <lineage>
        <taxon>Bacteria</taxon>
        <taxon>Bacillati</taxon>
        <taxon>Actinomycetota</taxon>
        <taxon>Actinomycetes</taxon>
        <taxon>Micrococcales</taxon>
        <taxon>Cellulomonadaceae</taxon>
        <taxon>Oerskovia</taxon>
    </lineage>
</organism>
<dbReference type="EMBL" id="JAFBBO010000001">
    <property type="protein sequence ID" value="MBM7479572.1"/>
    <property type="molecule type" value="Genomic_DNA"/>
</dbReference>